<evidence type="ECO:0000313" key="3">
    <source>
        <dbReference type="Proteomes" id="UP000638981"/>
    </source>
</evidence>
<keyword evidence="1" id="KW-0732">Signal</keyword>
<dbReference type="AlphaFoldDB" id="A0A918WMW2"/>
<proteinExistence type="predicted"/>
<reference evidence="2" key="2">
    <citation type="submission" date="2020-09" db="EMBL/GenBank/DDBJ databases">
        <authorList>
            <person name="Sun Q."/>
            <person name="Kim S."/>
        </authorList>
    </citation>
    <scope>NUCLEOTIDE SEQUENCE</scope>
    <source>
        <strain evidence="2">KCTC 23310</strain>
    </source>
</reference>
<accession>A0A918WMW2</accession>
<organism evidence="2 3">
    <name type="scientific">Neogemmobacter tilapiae</name>
    <dbReference type="NCBI Taxonomy" id="875041"/>
    <lineage>
        <taxon>Bacteria</taxon>
        <taxon>Pseudomonadati</taxon>
        <taxon>Pseudomonadota</taxon>
        <taxon>Alphaproteobacteria</taxon>
        <taxon>Rhodobacterales</taxon>
        <taxon>Paracoccaceae</taxon>
        <taxon>Neogemmobacter</taxon>
    </lineage>
</organism>
<dbReference type="RefSeq" id="WP_189412097.1">
    <property type="nucleotide sequence ID" value="NZ_BMYJ01000008.1"/>
</dbReference>
<dbReference type="EMBL" id="BMYJ01000008">
    <property type="protein sequence ID" value="GHC60723.1"/>
    <property type="molecule type" value="Genomic_DNA"/>
</dbReference>
<evidence type="ECO:0000313" key="2">
    <source>
        <dbReference type="EMBL" id="GHC60723.1"/>
    </source>
</evidence>
<protein>
    <recommendedName>
        <fullName evidence="4">TerB family tellurite resistance protein</fullName>
    </recommendedName>
</protein>
<name>A0A918WMW2_9RHOB</name>
<keyword evidence="3" id="KW-1185">Reference proteome</keyword>
<gene>
    <name evidence="2" type="ORF">GCM10007315_25760</name>
</gene>
<evidence type="ECO:0000256" key="1">
    <source>
        <dbReference type="SAM" id="SignalP"/>
    </source>
</evidence>
<feature type="chain" id="PRO_5037618049" description="TerB family tellurite resistance protein" evidence="1">
    <location>
        <begin position="24"/>
        <end position="176"/>
    </location>
</feature>
<comment type="caution">
    <text evidence="2">The sequence shown here is derived from an EMBL/GenBank/DDBJ whole genome shotgun (WGS) entry which is preliminary data.</text>
</comment>
<sequence length="176" mass="18430">MPFFFALIALAAGVLIWSSRAKAAHGAAQELADMAGDVISAARRFGFRRKANIHPVDALEDGDVAIAGAGVAFLELAGLPSTETQDALARSLQVTLGQSADQAREALVLGRWLMGQCGGPVPALSRLTRRLAKLKGADSLNPLMQVLKDVAAAAGGQVTEAQKGALEDIARLYRLK</sequence>
<evidence type="ECO:0008006" key="4">
    <source>
        <dbReference type="Google" id="ProtNLM"/>
    </source>
</evidence>
<reference evidence="2" key="1">
    <citation type="journal article" date="2014" name="Int. J. Syst. Evol. Microbiol.">
        <title>Complete genome sequence of Corynebacterium casei LMG S-19264T (=DSM 44701T), isolated from a smear-ripened cheese.</title>
        <authorList>
            <consortium name="US DOE Joint Genome Institute (JGI-PGF)"/>
            <person name="Walter F."/>
            <person name="Albersmeier A."/>
            <person name="Kalinowski J."/>
            <person name="Ruckert C."/>
        </authorList>
    </citation>
    <scope>NUCLEOTIDE SEQUENCE</scope>
    <source>
        <strain evidence="2">KCTC 23310</strain>
    </source>
</reference>
<feature type="signal peptide" evidence="1">
    <location>
        <begin position="1"/>
        <end position="23"/>
    </location>
</feature>
<dbReference type="Proteomes" id="UP000638981">
    <property type="component" value="Unassembled WGS sequence"/>
</dbReference>